<dbReference type="Proteomes" id="UP000587991">
    <property type="component" value="Unassembled WGS sequence"/>
</dbReference>
<dbReference type="RefSeq" id="WP_168875230.1">
    <property type="nucleotide sequence ID" value="NZ_JABAIM010000001.1"/>
</dbReference>
<keyword evidence="2" id="KW-0812">Transmembrane</keyword>
<feature type="transmembrane region" description="Helical" evidence="2">
    <location>
        <begin position="169"/>
        <end position="190"/>
    </location>
</feature>
<protein>
    <submittedName>
        <fullName evidence="3">Uncharacterized protein</fullName>
    </submittedName>
</protein>
<keyword evidence="2" id="KW-1133">Transmembrane helix</keyword>
<keyword evidence="1" id="KW-0175">Coiled coil</keyword>
<keyword evidence="2" id="KW-0472">Membrane</keyword>
<dbReference type="AlphaFoldDB" id="A0A847S894"/>
<name>A0A847S894_9NEIS</name>
<keyword evidence="4" id="KW-1185">Reference proteome</keyword>
<feature type="coiled-coil region" evidence="1">
    <location>
        <begin position="109"/>
        <end position="136"/>
    </location>
</feature>
<evidence type="ECO:0000313" key="4">
    <source>
        <dbReference type="Proteomes" id="UP000587991"/>
    </source>
</evidence>
<gene>
    <name evidence="3" type="ORF">HF682_00085</name>
</gene>
<dbReference type="EMBL" id="JABAIM010000001">
    <property type="protein sequence ID" value="NLR73559.1"/>
    <property type="molecule type" value="Genomic_DNA"/>
</dbReference>
<sequence length="256" mass="28723">MEEAKQDIRGDFNGQLANGNINNYNYQDREKLSEADAYPIGKKVQELLKLTGREQPAVWGELKRIFGAGYKDLYKDQLLAAHAILDGWIMQAKNEDAVRNCQLKHEVDARKAQIDLREAQQRLATVQQRLDAAHTLASDTRIRHQQEKAECDTRVKVARNALLRWKSGMSALLLLALLASAAVAVMYGLYSHKSAQAESLALQLAAKPVPSPQCMHESLTYGLGSVLDRKGTPDWRCVVKDGQASWEEVKLKTKRK</sequence>
<evidence type="ECO:0000256" key="2">
    <source>
        <dbReference type="SAM" id="Phobius"/>
    </source>
</evidence>
<reference evidence="3 4" key="1">
    <citation type="submission" date="2020-04" db="EMBL/GenBank/DDBJ databases">
        <title>Draft genome of Leeia sp. IMCC25680.</title>
        <authorList>
            <person name="Song J."/>
            <person name="Cho J.-C."/>
        </authorList>
    </citation>
    <scope>NUCLEOTIDE SEQUENCE [LARGE SCALE GENOMIC DNA]</scope>
    <source>
        <strain evidence="3 4">IMCC25680</strain>
    </source>
</reference>
<proteinExistence type="predicted"/>
<evidence type="ECO:0000313" key="3">
    <source>
        <dbReference type="EMBL" id="NLR73559.1"/>
    </source>
</evidence>
<organism evidence="3 4">
    <name type="scientific">Leeia aquatica</name>
    <dbReference type="NCBI Taxonomy" id="2725557"/>
    <lineage>
        <taxon>Bacteria</taxon>
        <taxon>Pseudomonadati</taxon>
        <taxon>Pseudomonadota</taxon>
        <taxon>Betaproteobacteria</taxon>
        <taxon>Neisseriales</taxon>
        <taxon>Leeiaceae</taxon>
        <taxon>Leeia</taxon>
    </lineage>
</organism>
<evidence type="ECO:0000256" key="1">
    <source>
        <dbReference type="SAM" id="Coils"/>
    </source>
</evidence>
<comment type="caution">
    <text evidence="3">The sequence shown here is derived from an EMBL/GenBank/DDBJ whole genome shotgun (WGS) entry which is preliminary data.</text>
</comment>
<accession>A0A847S894</accession>